<protein>
    <submittedName>
        <fullName evidence="1">Uncharacterized protein</fullName>
    </submittedName>
</protein>
<dbReference type="EMBL" id="SMFT01000001">
    <property type="protein sequence ID" value="TCK01927.1"/>
    <property type="molecule type" value="Genomic_DNA"/>
</dbReference>
<evidence type="ECO:0000313" key="2">
    <source>
        <dbReference type="Proteomes" id="UP000294702"/>
    </source>
</evidence>
<evidence type="ECO:0000313" key="1">
    <source>
        <dbReference type="EMBL" id="TCK01927.1"/>
    </source>
</evidence>
<name>A0A4R1G1F9_9PAST</name>
<comment type="caution">
    <text evidence="1">The sequence shown here is derived from an EMBL/GenBank/DDBJ whole genome shotgun (WGS) entry which is preliminary data.</text>
</comment>
<organism evidence="1 2">
    <name type="scientific">Volucribacter psittacicida</name>
    <dbReference type="NCBI Taxonomy" id="203482"/>
    <lineage>
        <taxon>Bacteria</taxon>
        <taxon>Pseudomonadati</taxon>
        <taxon>Pseudomonadota</taxon>
        <taxon>Gammaproteobacteria</taxon>
        <taxon>Pasteurellales</taxon>
        <taxon>Pasteurellaceae</taxon>
        <taxon>Volucribacter</taxon>
    </lineage>
</organism>
<reference evidence="1 2" key="1">
    <citation type="submission" date="2019-03" db="EMBL/GenBank/DDBJ databases">
        <title>Genomic Encyclopedia of Type Strains, Phase IV (KMG-IV): sequencing the most valuable type-strain genomes for metagenomic binning, comparative biology and taxonomic classification.</title>
        <authorList>
            <person name="Goeker M."/>
        </authorList>
    </citation>
    <scope>NUCLEOTIDE SEQUENCE [LARGE SCALE GENOMIC DNA]</scope>
    <source>
        <strain evidence="1 2">DSM 15534</strain>
    </source>
</reference>
<keyword evidence="2" id="KW-1185">Reference proteome</keyword>
<dbReference type="AlphaFoldDB" id="A0A4R1G1F9"/>
<accession>A0A4R1G1F9</accession>
<gene>
    <name evidence="1" type="ORF">EV694_0568</name>
</gene>
<proteinExistence type="predicted"/>
<sequence length="67" mass="8188">MITYQQLCEKHNDFQKELFERQLQLQREIKRFVITLENDLGLTDKTCQIEFNSRKRNILICKRSDLI</sequence>
<dbReference type="Proteomes" id="UP000294702">
    <property type="component" value="Unassembled WGS sequence"/>
</dbReference>